<accession>A0A8H7PJ90</accession>
<dbReference type="Pfam" id="PF13259">
    <property type="entry name" value="clamp_Gag1-like"/>
    <property type="match status" value="1"/>
</dbReference>
<dbReference type="InterPro" id="IPR053274">
    <property type="entry name" value="Fluconazole_resistance"/>
</dbReference>
<evidence type="ECO:0000313" key="3">
    <source>
        <dbReference type="EMBL" id="KAG2174941.1"/>
    </source>
</evidence>
<protein>
    <recommendedName>
        <fullName evidence="2">Gag1-like clamp domain-containing protein</fullName>
    </recommendedName>
</protein>
<proteinExistence type="predicted"/>
<feature type="compositionally biased region" description="Polar residues" evidence="1">
    <location>
        <begin position="34"/>
        <end position="51"/>
    </location>
</feature>
<dbReference type="EMBL" id="JAEPQZ010000012">
    <property type="protein sequence ID" value="KAG2174941.1"/>
    <property type="molecule type" value="Genomic_DNA"/>
</dbReference>
<keyword evidence="4" id="KW-1185">Reference proteome</keyword>
<dbReference type="OrthoDB" id="5576875at2759"/>
<dbReference type="InterPro" id="IPR025124">
    <property type="entry name" value="Gag1-like_clamp"/>
</dbReference>
<gene>
    <name evidence="3" type="ORF">INT43_006003</name>
</gene>
<feature type="compositionally biased region" description="Polar residues" evidence="1">
    <location>
        <begin position="1"/>
        <end position="25"/>
    </location>
</feature>
<name>A0A8H7PJ90_MORIS</name>
<feature type="region of interest" description="Disordered" evidence="1">
    <location>
        <begin position="1"/>
        <end position="54"/>
    </location>
</feature>
<dbReference type="PANTHER" id="PTHR28065:SF1">
    <property type="entry name" value="DUF4050 DOMAIN-CONTAINING PROTEIN"/>
    <property type="match status" value="1"/>
</dbReference>
<dbReference type="AlphaFoldDB" id="A0A8H7PJ90"/>
<dbReference type="PANTHER" id="PTHR28065">
    <property type="entry name" value="FREQUENIN"/>
    <property type="match status" value="1"/>
</dbReference>
<evidence type="ECO:0000259" key="2">
    <source>
        <dbReference type="Pfam" id="PF13259"/>
    </source>
</evidence>
<organism evidence="3 4">
    <name type="scientific">Mortierella isabellina</name>
    <name type="common">Filamentous fungus</name>
    <name type="synonym">Umbelopsis isabellina</name>
    <dbReference type="NCBI Taxonomy" id="91625"/>
    <lineage>
        <taxon>Eukaryota</taxon>
        <taxon>Fungi</taxon>
        <taxon>Fungi incertae sedis</taxon>
        <taxon>Mucoromycota</taxon>
        <taxon>Mucoromycotina</taxon>
        <taxon>Umbelopsidomycetes</taxon>
        <taxon>Umbelopsidales</taxon>
        <taxon>Umbelopsidaceae</taxon>
        <taxon>Umbelopsis</taxon>
    </lineage>
</organism>
<feature type="domain" description="Gag1-like clamp" evidence="2">
    <location>
        <begin position="35"/>
        <end position="128"/>
    </location>
</feature>
<evidence type="ECO:0000313" key="4">
    <source>
        <dbReference type="Proteomes" id="UP000654370"/>
    </source>
</evidence>
<comment type="caution">
    <text evidence="3">The sequence shown here is derived from an EMBL/GenBank/DDBJ whole genome shotgun (WGS) entry which is preliminary data.</text>
</comment>
<evidence type="ECO:0000256" key="1">
    <source>
        <dbReference type="SAM" id="MobiDB-lite"/>
    </source>
</evidence>
<reference evidence="3" key="1">
    <citation type="submission" date="2020-12" db="EMBL/GenBank/DDBJ databases">
        <title>Metabolic potential, ecology and presence of endohyphal bacteria is reflected in genomic diversity of Mucoromycotina.</title>
        <authorList>
            <person name="Muszewska A."/>
            <person name="Okrasinska A."/>
            <person name="Steczkiewicz K."/>
            <person name="Drgas O."/>
            <person name="Orlowska M."/>
            <person name="Perlinska-Lenart U."/>
            <person name="Aleksandrzak-Piekarczyk T."/>
            <person name="Szatraj K."/>
            <person name="Zielenkiewicz U."/>
            <person name="Pilsyk S."/>
            <person name="Malc E."/>
            <person name="Mieczkowski P."/>
            <person name="Kruszewska J.S."/>
            <person name="Biernat P."/>
            <person name="Pawlowska J."/>
        </authorList>
    </citation>
    <scope>NUCLEOTIDE SEQUENCE</scope>
    <source>
        <strain evidence="3">WA0000067209</strain>
    </source>
</reference>
<sequence>MSTENSVTSLDPSVVLSKNESSSDSDPVDIQPSIPDSNTQMDQETVDSTPLENKPLKLWKSRRKAWTTPTENGRKTEFVLPKEFTSKAAMCSIYDSLITDRRKLVKPLSLSAAIQIMVTGWKRDGTWPEGMEAPKDSD</sequence>
<dbReference type="Proteomes" id="UP000654370">
    <property type="component" value="Unassembled WGS sequence"/>
</dbReference>